<proteinExistence type="predicted"/>
<feature type="domain" description="DUF2760" evidence="1">
    <location>
        <begin position="59"/>
        <end position="181"/>
    </location>
</feature>
<dbReference type="Pfam" id="PF10816">
    <property type="entry name" value="DUF2760"/>
    <property type="match status" value="1"/>
</dbReference>
<evidence type="ECO:0000313" key="3">
    <source>
        <dbReference type="Proteomes" id="UP000315017"/>
    </source>
</evidence>
<name>A0A517YAK4_9BACT</name>
<keyword evidence="3" id="KW-1185">Reference proteome</keyword>
<accession>A0A517YAK4</accession>
<gene>
    <name evidence="2" type="ORF">ETAA8_23500</name>
</gene>
<dbReference type="InterPro" id="IPR021212">
    <property type="entry name" value="DUF2760"/>
</dbReference>
<dbReference type="RefSeq" id="WP_145088116.1">
    <property type="nucleotide sequence ID" value="NZ_CP036274.1"/>
</dbReference>
<dbReference type="AlphaFoldDB" id="A0A517YAK4"/>
<reference evidence="2 3" key="1">
    <citation type="submission" date="2019-02" db="EMBL/GenBank/DDBJ databases">
        <title>Deep-cultivation of Planctomycetes and their phenomic and genomic characterization uncovers novel biology.</title>
        <authorList>
            <person name="Wiegand S."/>
            <person name="Jogler M."/>
            <person name="Boedeker C."/>
            <person name="Pinto D."/>
            <person name="Vollmers J."/>
            <person name="Rivas-Marin E."/>
            <person name="Kohn T."/>
            <person name="Peeters S.H."/>
            <person name="Heuer A."/>
            <person name="Rast P."/>
            <person name="Oberbeckmann S."/>
            <person name="Bunk B."/>
            <person name="Jeske O."/>
            <person name="Meyerdierks A."/>
            <person name="Storesund J.E."/>
            <person name="Kallscheuer N."/>
            <person name="Luecker S."/>
            <person name="Lage O.M."/>
            <person name="Pohl T."/>
            <person name="Merkel B.J."/>
            <person name="Hornburger P."/>
            <person name="Mueller R.-W."/>
            <person name="Bruemmer F."/>
            <person name="Labrenz M."/>
            <person name="Spormann A.M."/>
            <person name="Op den Camp H."/>
            <person name="Overmann J."/>
            <person name="Amann R."/>
            <person name="Jetten M.S.M."/>
            <person name="Mascher T."/>
            <person name="Medema M.H."/>
            <person name="Devos D.P."/>
            <person name="Kaster A.-K."/>
            <person name="Ovreas L."/>
            <person name="Rohde M."/>
            <person name="Galperin M.Y."/>
            <person name="Jogler C."/>
        </authorList>
    </citation>
    <scope>NUCLEOTIDE SEQUENCE [LARGE SCALE GENOMIC DNA]</scope>
    <source>
        <strain evidence="2 3">ETA_A8</strain>
    </source>
</reference>
<organism evidence="2 3">
    <name type="scientific">Anatilimnocola aggregata</name>
    <dbReference type="NCBI Taxonomy" id="2528021"/>
    <lineage>
        <taxon>Bacteria</taxon>
        <taxon>Pseudomonadati</taxon>
        <taxon>Planctomycetota</taxon>
        <taxon>Planctomycetia</taxon>
        <taxon>Pirellulales</taxon>
        <taxon>Pirellulaceae</taxon>
        <taxon>Anatilimnocola</taxon>
    </lineage>
</organism>
<dbReference type="OrthoDB" id="21395at2"/>
<dbReference type="EMBL" id="CP036274">
    <property type="protein sequence ID" value="QDU27263.1"/>
    <property type="molecule type" value="Genomic_DNA"/>
</dbReference>
<evidence type="ECO:0000259" key="1">
    <source>
        <dbReference type="Pfam" id="PF10816"/>
    </source>
</evidence>
<dbReference type="KEGG" id="aagg:ETAA8_23500"/>
<dbReference type="Proteomes" id="UP000315017">
    <property type="component" value="Chromosome"/>
</dbReference>
<protein>
    <recommendedName>
        <fullName evidence="1">DUF2760 domain-containing protein</fullName>
    </recommendedName>
</protein>
<evidence type="ECO:0000313" key="2">
    <source>
        <dbReference type="EMBL" id="QDU27263.1"/>
    </source>
</evidence>
<sequence>MGRIGVAFRAFFKALFDAASAARIDAALAGQALPAVTAGYETLPKENVAVKTPSTPKRSEALTLLAALQREARLIDLIQEPLGDYSDEQIGAAARNVLRDSAGVIERFFALKRVTTQAEGDTAEVPAGYDPARYRLVGNVAGNGPYKGSLTHAGWEAKHVNLPAWTGSNNSALVVAPAEVEI</sequence>